<keyword evidence="2" id="KW-0812">Transmembrane</keyword>
<dbReference type="Proteomes" id="UP000654075">
    <property type="component" value="Unassembled WGS sequence"/>
</dbReference>
<dbReference type="InterPro" id="IPR036770">
    <property type="entry name" value="Ankyrin_rpt-contain_sf"/>
</dbReference>
<dbReference type="PANTHER" id="PTHR22677:SF4">
    <property type="entry name" value="USHER SYNDROME TYPE-1G PROTEIN-LIKE PROTEIN"/>
    <property type="match status" value="1"/>
</dbReference>
<feature type="non-terminal residue" evidence="3">
    <location>
        <position position="1"/>
    </location>
</feature>
<dbReference type="AlphaFoldDB" id="A0A813F7P2"/>
<evidence type="ECO:0000313" key="4">
    <source>
        <dbReference type="Proteomes" id="UP000654075"/>
    </source>
</evidence>
<sequence>DGVLFAAGEGNLEAVQKALAAGEDVNFRSEAGETPLHVSGIRCVKEVVRELLAAGAEVNAQTEAGKVLLPVGVAVVAAVAVVVVAVVLV</sequence>
<organism evidence="3 4">
    <name type="scientific">Polarella glacialis</name>
    <name type="common">Dinoflagellate</name>
    <dbReference type="NCBI Taxonomy" id="89957"/>
    <lineage>
        <taxon>Eukaryota</taxon>
        <taxon>Sar</taxon>
        <taxon>Alveolata</taxon>
        <taxon>Dinophyceae</taxon>
        <taxon>Suessiales</taxon>
        <taxon>Suessiaceae</taxon>
        <taxon>Polarella</taxon>
    </lineage>
</organism>
<gene>
    <name evidence="3" type="ORF">PGLA1383_LOCUS24432</name>
</gene>
<keyword evidence="2" id="KW-1133">Transmembrane helix</keyword>
<feature type="non-terminal residue" evidence="3">
    <location>
        <position position="89"/>
    </location>
</feature>
<dbReference type="InterPro" id="IPR039323">
    <property type="entry name" value="ANKRD_45/46/60"/>
</dbReference>
<accession>A0A813F7P2</accession>
<dbReference type="PANTHER" id="PTHR22677">
    <property type="entry name" value="ANKYRIN REPEAT DOMAIN-CONTAINING PROTEIN 60"/>
    <property type="match status" value="1"/>
</dbReference>
<dbReference type="Pfam" id="PF12796">
    <property type="entry name" value="Ank_2"/>
    <property type="match status" value="1"/>
</dbReference>
<dbReference type="OrthoDB" id="10264606at2759"/>
<reference evidence="3" key="1">
    <citation type="submission" date="2021-02" db="EMBL/GenBank/DDBJ databases">
        <authorList>
            <person name="Dougan E. K."/>
            <person name="Rhodes N."/>
            <person name="Thang M."/>
            <person name="Chan C."/>
        </authorList>
    </citation>
    <scope>NUCLEOTIDE SEQUENCE</scope>
</reference>
<keyword evidence="4" id="KW-1185">Reference proteome</keyword>
<dbReference type="PROSITE" id="PS50088">
    <property type="entry name" value="ANK_REPEAT"/>
    <property type="match status" value="1"/>
</dbReference>
<keyword evidence="2" id="KW-0472">Membrane</keyword>
<dbReference type="PROSITE" id="PS50297">
    <property type="entry name" value="ANK_REP_REGION"/>
    <property type="match status" value="1"/>
</dbReference>
<dbReference type="EMBL" id="CAJNNV010019241">
    <property type="protein sequence ID" value="CAE8606445.1"/>
    <property type="molecule type" value="Genomic_DNA"/>
</dbReference>
<protein>
    <recommendedName>
        <fullName evidence="5">Ankyrin repeat domain-containing protein</fullName>
    </recommendedName>
</protein>
<name>A0A813F7P2_POLGL</name>
<evidence type="ECO:0000313" key="3">
    <source>
        <dbReference type="EMBL" id="CAE8606445.1"/>
    </source>
</evidence>
<evidence type="ECO:0000256" key="2">
    <source>
        <dbReference type="SAM" id="Phobius"/>
    </source>
</evidence>
<dbReference type="SUPFAM" id="SSF48403">
    <property type="entry name" value="Ankyrin repeat"/>
    <property type="match status" value="1"/>
</dbReference>
<comment type="caution">
    <text evidence="3">The sequence shown here is derived from an EMBL/GenBank/DDBJ whole genome shotgun (WGS) entry which is preliminary data.</text>
</comment>
<dbReference type="Gene3D" id="1.25.40.20">
    <property type="entry name" value="Ankyrin repeat-containing domain"/>
    <property type="match status" value="1"/>
</dbReference>
<evidence type="ECO:0000256" key="1">
    <source>
        <dbReference type="PROSITE-ProRule" id="PRU00023"/>
    </source>
</evidence>
<proteinExistence type="predicted"/>
<dbReference type="InterPro" id="IPR002110">
    <property type="entry name" value="Ankyrin_rpt"/>
</dbReference>
<evidence type="ECO:0008006" key="5">
    <source>
        <dbReference type="Google" id="ProtNLM"/>
    </source>
</evidence>
<feature type="repeat" description="ANK" evidence="1">
    <location>
        <begin position="31"/>
        <end position="63"/>
    </location>
</feature>
<keyword evidence="1" id="KW-0040">ANK repeat</keyword>
<feature type="transmembrane region" description="Helical" evidence="2">
    <location>
        <begin position="67"/>
        <end position="88"/>
    </location>
</feature>